<dbReference type="Proteomes" id="UP001163046">
    <property type="component" value="Unassembled WGS sequence"/>
</dbReference>
<feature type="compositionally biased region" description="Low complexity" evidence="1">
    <location>
        <begin position="59"/>
        <end position="70"/>
    </location>
</feature>
<feature type="compositionally biased region" description="Basic and acidic residues" evidence="1">
    <location>
        <begin position="73"/>
        <end position="85"/>
    </location>
</feature>
<feature type="region of interest" description="Disordered" evidence="1">
    <location>
        <begin position="110"/>
        <end position="135"/>
    </location>
</feature>
<feature type="compositionally biased region" description="Polar residues" evidence="1">
    <location>
        <begin position="1"/>
        <end position="10"/>
    </location>
</feature>
<name>A0A9W9YV98_9CNID</name>
<dbReference type="EMBL" id="MU826875">
    <property type="protein sequence ID" value="KAJ7370030.1"/>
    <property type="molecule type" value="Genomic_DNA"/>
</dbReference>
<feature type="compositionally biased region" description="Polar residues" evidence="1">
    <location>
        <begin position="26"/>
        <end position="35"/>
    </location>
</feature>
<accession>A0A9W9YV98</accession>
<sequence>MMLSVANSDITGDPGNSVPSEYPKQGQISSALSSESIKHRPEETTGDLIESGWIAKYGESSPEEPLSTPERTQTSKEPDGLTFSEIRKLLKSRTLDPRQLSKKVARLMKSRPHLSANFDNKRCQLPQASTEPILS</sequence>
<evidence type="ECO:0000256" key="1">
    <source>
        <dbReference type="SAM" id="MobiDB-lite"/>
    </source>
</evidence>
<reference evidence="2" key="1">
    <citation type="submission" date="2023-01" db="EMBL/GenBank/DDBJ databases">
        <title>Genome assembly of the deep-sea coral Lophelia pertusa.</title>
        <authorList>
            <person name="Herrera S."/>
            <person name="Cordes E."/>
        </authorList>
    </citation>
    <scope>NUCLEOTIDE SEQUENCE</scope>
    <source>
        <strain evidence="2">USNM1676648</strain>
        <tissue evidence="2">Polyp</tissue>
    </source>
</reference>
<feature type="compositionally biased region" description="Polar residues" evidence="1">
    <location>
        <begin position="126"/>
        <end position="135"/>
    </location>
</feature>
<dbReference type="AlphaFoldDB" id="A0A9W9YV98"/>
<evidence type="ECO:0000313" key="2">
    <source>
        <dbReference type="EMBL" id="KAJ7370030.1"/>
    </source>
</evidence>
<organism evidence="2 3">
    <name type="scientific">Desmophyllum pertusum</name>
    <dbReference type="NCBI Taxonomy" id="174260"/>
    <lineage>
        <taxon>Eukaryota</taxon>
        <taxon>Metazoa</taxon>
        <taxon>Cnidaria</taxon>
        <taxon>Anthozoa</taxon>
        <taxon>Hexacorallia</taxon>
        <taxon>Scleractinia</taxon>
        <taxon>Caryophylliina</taxon>
        <taxon>Caryophylliidae</taxon>
        <taxon>Desmophyllum</taxon>
    </lineage>
</organism>
<comment type="caution">
    <text evidence="2">The sequence shown here is derived from an EMBL/GenBank/DDBJ whole genome shotgun (WGS) entry which is preliminary data.</text>
</comment>
<feature type="region of interest" description="Disordered" evidence="1">
    <location>
        <begin position="1"/>
        <end position="85"/>
    </location>
</feature>
<keyword evidence="3" id="KW-1185">Reference proteome</keyword>
<evidence type="ECO:0000313" key="3">
    <source>
        <dbReference type="Proteomes" id="UP001163046"/>
    </source>
</evidence>
<gene>
    <name evidence="2" type="ORF">OS493_034763</name>
</gene>
<protein>
    <submittedName>
        <fullName evidence="2">Uncharacterized protein</fullName>
    </submittedName>
</protein>
<proteinExistence type="predicted"/>